<sequence length="361" mass="38211">MARFFRKAKTFSAFFLFILFSFPASTNFELRDFGFGSGGEGGLTSPNYQLEGILGEPGGESTGNNSNFLGGLLSTQQASVPPAPTFENNGNYYNKLHFVVDPGDNPSDAEFAIAISDDNFATTNYVQSDNTVGGTLGSEDYQTYADWGGASGEFVIGLSQDTTYKIRVKARQGEFSETGYGPESSAATVTPSISFSIGGVSSGTSLEGVIIDVTTTATQAPFGELTFDQVVEAASALTVSTNAVSGYQITVYQLGSFKKESGTPFPYVSGTNPIPSSWPASVVTGAYGYHTSDESLGEGTADRFLSDDTWAKFESGAYEIGYNSSPVINEVIYTIYSIETGTGQEEGGYSHSIVFIATGVF</sequence>
<protein>
    <recommendedName>
        <fullName evidence="4">Fibronectin type-III domain-containing protein</fullName>
    </recommendedName>
</protein>
<evidence type="ECO:0008006" key="4">
    <source>
        <dbReference type="Google" id="ProtNLM"/>
    </source>
</evidence>
<evidence type="ECO:0000256" key="1">
    <source>
        <dbReference type="SAM" id="SignalP"/>
    </source>
</evidence>
<dbReference type="Proteomes" id="UP000176583">
    <property type="component" value="Unassembled WGS sequence"/>
</dbReference>
<feature type="chain" id="PRO_5009514873" description="Fibronectin type-III domain-containing protein" evidence="1">
    <location>
        <begin position="27"/>
        <end position="361"/>
    </location>
</feature>
<feature type="signal peptide" evidence="1">
    <location>
        <begin position="1"/>
        <end position="26"/>
    </location>
</feature>
<keyword evidence="1" id="KW-0732">Signal</keyword>
<evidence type="ECO:0000313" key="2">
    <source>
        <dbReference type="EMBL" id="OGC44810.1"/>
    </source>
</evidence>
<dbReference type="STRING" id="1802613.A2V54_02190"/>
<proteinExistence type="predicted"/>
<accession>A0A1F4UJ14</accession>
<dbReference type="EMBL" id="MEUW01000008">
    <property type="protein sequence ID" value="OGC44810.1"/>
    <property type="molecule type" value="Genomic_DNA"/>
</dbReference>
<comment type="caution">
    <text evidence="2">The sequence shown here is derived from an EMBL/GenBank/DDBJ whole genome shotgun (WGS) entry which is preliminary data.</text>
</comment>
<name>A0A1F4UJ14_UNCKA</name>
<organism evidence="2 3">
    <name type="scientific">candidate division WWE3 bacterium RBG_19FT_COMBO_53_11</name>
    <dbReference type="NCBI Taxonomy" id="1802613"/>
    <lineage>
        <taxon>Bacteria</taxon>
        <taxon>Katanobacteria</taxon>
    </lineage>
</organism>
<gene>
    <name evidence="2" type="ORF">A2V54_02190</name>
</gene>
<reference evidence="2 3" key="1">
    <citation type="journal article" date="2016" name="Nat. Commun.">
        <title>Thousands of microbial genomes shed light on interconnected biogeochemical processes in an aquifer system.</title>
        <authorList>
            <person name="Anantharaman K."/>
            <person name="Brown C.T."/>
            <person name="Hug L.A."/>
            <person name="Sharon I."/>
            <person name="Castelle C.J."/>
            <person name="Probst A.J."/>
            <person name="Thomas B.C."/>
            <person name="Singh A."/>
            <person name="Wilkins M.J."/>
            <person name="Karaoz U."/>
            <person name="Brodie E.L."/>
            <person name="Williams K.H."/>
            <person name="Hubbard S.S."/>
            <person name="Banfield J.F."/>
        </authorList>
    </citation>
    <scope>NUCLEOTIDE SEQUENCE [LARGE SCALE GENOMIC DNA]</scope>
</reference>
<dbReference type="AlphaFoldDB" id="A0A1F4UJ14"/>
<evidence type="ECO:0000313" key="3">
    <source>
        <dbReference type="Proteomes" id="UP000176583"/>
    </source>
</evidence>